<organism evidence="1 2">
    <name type="scientific">Candidatus Buchananbacteria bacterium RIFCSPHIGHO2_01_FULL_39_14</name>
    <dbReference type="NCBI Taxonomy" id="1797532"/>
    <lineage>
        <taxon>Bacteria</taxon>
        <taxon>Candidatus Buchananiibacteriota</taxon>
    </lineage>
</organism>
<dbReference type="AlphaFoldDB" id="A0A1G1XXT1"/>
<dbReference type="Proteomes" id="UP000178930">
    <property type="component" value="Unassembled WGS sequence"/>
</dbReference>
<dbReference type="EMBL" id="MHIB01000023">
    <property type="protein sequence ID" value="OGY44087.1"/>
    <property type="molecule type" value="Genomic_DNA"/>
</dbReference>
<accession>A0A1G1XXT1</accession>
<gene>
    <name evidence="1" type="ORF">A2729_00890</name>
</gene>
<dbReference type="STRING" id="1797532.A2729_00890"/>
<proteinExistence type="predicted"/>
<sequence length="215" mass="23725">MRLNNRTFILGGFLGVLGVAYSAFLFGANGTSFFSFGFNQNQPLDTNTWGLVQEAHAAAGSVERYNYLSVQQSSSCGLQPATVDMYSDEQNIQGSCCSKMDLHRYQEQVEGLKKYSEIDVIPKDPYDISAALAKRLFGYQQNITLTSTQQAIYDQAVELSDEGGPCCCKCWRWYAFEGQAKYLVTEYGWGAEEIAELWDLQDGCGGSGHSHGAGH</sequence>
<comment type="caution">
    <text evidence="1">The sequence shown here is derived from an EMBL/GenBank/DDBJ whole genome shotgun (WGS) entry which is preliminary data.</text>
</comment>
<evidence type="ECO:0000313" key="1">
    <source>
        <dbReference type="EMBL" id="OGY44087.1"/>
    </source>
</evidence>
<protein>
    <submittedName>
        <fullName evidence="1">Uncharacterized protein</fullName>
    </submittedName>
</protein>
<evidence type="ECO:0000313" key="2">
    <source>
        <dbReference type="Proteomes" id="UP000178930"/>
    </source>
</evidence>
<name>A0A1G1XXT1_9BACT</name>
<reference evidence="1 2" key="1">
    <citation type="journal article" date="2016" name="Nat. Commun.">
        <title>Thousands of microbial genomes shed light on interconnected biogeochemical processes in an aquifer system.</title>
        <authorList>
            <person name="Anantharaman K."/>
            <person name="Brown C.T."/>
            <person name="Hug L.A."/>
            <person name="Sharon I."/>
            <person name="Castelle C.J."/>
            <person name="Probst A.J."/>
            <person name="Thomas B.C."/>
            <person name="Singh A."/>
            <person name="Wilkins M.J."/>
            <person name="Karaoz U."/>
            <person name="Brodie E.L."/>
            <person name="Williams K.H."/>
            <person name="Hubbard S.S."/>
            <person name="Banfield J.F."/>
        </authorList>
    </citation>
    <scope>NUCLEOTIDE SEQUENCE [LARGE SCALE GENOMIC DNA]</scope>
</reference>